<evidence type="ECO:0000256" key="3">
    <source>
        <dbReference type="ARBA" id="ARBA00022448"/>
    </source>
</evidence>
<keyword evidence="4 8" id="KW-0812">Transmembrane</keyword>
<comment type="subcellular location">
    <subcellularLocation>
        <location evidence="8">Cell membrane</location>
        <topology evidence="8">Multi-pass membrane protein</topology>
    </subcellularLocation>
    <subcellularLocation>
        <location evidence="1">Membrane</location>
        <topology evidence="1">Multi-pass membrane protein</topology>
    </subcellularLocation>
</comment>
<dbReference type="PANTHER" id="PTHR11730">
    <property type="entry name" value="AMMONIUM TRANSPORTER"/>
    <property type="match status" value="1"/>
</dbReference>
<feature type="signal peptide" evidence="9">
    <location>
        <begin position="1"/>
        <end position="29"/>
    </location>
</feature>
<dbReference type="EMBL" id="RYZH01000021">
    <property type="protein sequence ID" value="RUL87449.1"/>
    <property type="molecule type" value="Genomic_DNA"/>
</dbReference>
<evidence type="ECO:0000256" key="5">
    <source>
        <dbReference type="ARBA" id="ARBA00022989"/>
    </source>
</evidence>
<dbReference type="InterPro" id="IPR024041">
    <property type="entry name" value="NH4_transpt_AmtB-like_dom"/>
</dbReference>
<reference evidence="11 12" key="1">
    <citation type="submission" date="2018-12" db="EMBL/GenBank/DDBJ databases">
        <authorList>
            <person name="Toschakov S.V."/>
        </authorList>
    </citation>
    <scope>NUCLEOTIDE SEQUENCE [LARGE SCALE GENOMIC DNA]</scope>
    <source>
        <strain evidence="11 12">GM2012</strain>
    </source>
</reference>
<evidence type="ECO:0000256" key="4">
    <source>
        <dbReference type="ARBA" id="ARBA00022692"/>
    </source>
</evidence>
<comment type="similarity">
    <text evidence="2 8">Belongs to the ammonia transporter channel (TC 1.A.11.2) family.</text>
</comment>
<dbReference type="OrthoDB" id="9814202at2"/>
<dbReference type="AlphaFoldDB" id="A0A432MJM5"/>
<keyword evidence="5 8" id="KW-1133">Transmembrane helix</keyword>
<dbReference type="RefSeq" id="WP_126725665.1">
    <property type="nucleotide sequence ID" value="NZ_RYZH01000021.1"/>
</dbReference>
<evidence type="ECO:0000259" key="10">
    <source>
        <dbReference type="Pfam" id="PF00909"/>
    </source>
</evidence>
<dbReference type="InterPro" id="IPR018047">
    <property type="entry name" value="Ammonium_transpt_CS"/>
</dbReference>
<dbReference type="InterPro" id="IPR029020">
    <property type="entry name" value="Ammonium/urea_transptr"/>
</dbReference>
<sequence>MQRRRTRTLLVALGATIGLGLALAPPAMAQEEDLASVVAGQQVALDTLWVMLAAFLVFFMQAGFAYVEGGLTRSKNTNNIMMKNLGDFALATLGFWIFGFAIMFGDGTPLFGTKGWLLLGADNSPAIDDYEGVYSSISWSGVPLAAKFMFQLVFAGTAATIVSGAMAERTKFHSYMIYSFFISAFIYPIVGHWIWGGGWLASLGMWDFAGSTVVHSTGAWLALMGALFIGPRIGKYTKEGKVNPIPGHSIPMAALGVFILWLGWFGFNPGSTMAATPDIAHIALTTNLAAVAGAVGAMVLSWQLFKKADISMTLNGVLAGLVAITAPCAFVAPWAAVVIGLAAGLLVVVSILFFDKVRVDDPVGAISVHGVCGALGTIAVGLFAQDKYAPGTTGDGLLFGGGASLLIHQIIGVVAVFGFCVVTGAILFGGIKLIFGLRVSAEEEVNGLDIGEHGMEAYPDFAPTVKASVPYEDYPMAARKASLKSEPPASAPRPVEVSAQ</sequence>
<accession>A0A432MJM5</accession>
<evidence type="ECO:0000256" key="2">
    <source>
        <dbReference type="ARBA" id="ARBA00005887"/>
    </source>
</evidence>
<evidence type="ECO:0000256" key="9">
    <source>
        <dbReference type="SAM" id="SignalP"/>
    </source>
</evidence>
<reference evidence="11 12" key="2">
    <citation type="submission" date="2019-01" db="EMBL/GenBank/DDBJ databases">
        <title>Tautonia sociabilis, a novel thermotolerant planctomycete of Isosphaeraceae family, isolated from a 4000 m deep subterranean habitat.</title>
        <authorList>
            <person name="Kovaleva O.L."/>
            <person name="Elcheninov A.G."/>
            <person name="Van Heerden E."/>
            <person name="Toshchakov S.V."/>
            <person name="Novikov A."/>
            <person name="Bonch-Osmolovskaya E.A."/>
            <person name="Kublanov I.V."/>
        </authorList>
    </citation>
    <scope>NUCLEOTIDE SEQUENCE [LARGE SCALE GENOMIC DNA]</scope>
    <source>
        <strain evidence="11 12">GM2012</strain>
    </source>
</reference>
<evidence type="ECO:0000256" key="1">
    <source>
        <dbReference type="ARBA" id="ARBA00004141"/>
    </source>
</evidence>
<dbReference type="GO" id="GO:0097272">
    <property type="term" value="P:ammonium homeostasis"/>
    <property type="evidence" value="ECO:0007669"/>
    <property type="project" value="TreeGrafter"/>
</dbReference>
<dbReference type="FunFam" id="1.10.3430.10:FF:000008">
    <property type="entry name" value="Ammonium transporter"/>
    <property type="match status" value="1"/>
</dbReference>
<feature type="domain" description="Ammonium transporter AmtB-like" evidence="10">
    <location>
        <begin position="48"/>
        <end position="458"/>
    </location>
</feature>
<dbReference type="GO" id="GO:0008519">
    <property type="term" value="F:ammonium channel activity"/>
    <property type="evidence" value="ECO:0007669"/>
    <property type="project" value="InterPro"/>
</dbReference>
<dbReference type="PROSITE" id="PS01219">
    <property type="entry name" value="AMMONIUM_TRANSP"/>
    <property type="match status" value="1"/>
</dbReference>
<dbReference type="NCBIfam" id="TIGR00836">
    <property type="entry name" value="amt"/>
    <property type="match status" value="1"/>
</dbReference>
<feature type="transmembrane region" description="Helical" evidence="8">
    <location>
        <begin position="366"/>
        <end position="385"/>
    </location>
</feature>
<comment type="caution">
    <text evidence="11">The sequence shown here is derived from an EMBL/GenBank/DDBJ whole genome shotgun (WGS) entry which is preliminary data.</text>
</comment>
<dbReference type="Pfam" id="PF00909">
    <property type="entry name" value="Ammonium_transp"/>
    <property type="match status" value="1"/>
</dbReference>
<organism evidence="11 12">
    <name type="scientific">Tautonia sociabilis</name>
    <dbReference type="NCBI Taxonomy" id="2080755"/>
    <lineage>
        <taxon>Bacteria</taxon>
        <taxon>Pseudomonadati</taxon>
        <taxon>Planctomycetota</taxon>
        <taxon>Planctomycetia</taxon>
        <taxon>Isosphaerales</taxon>
        <taxon>Isosphaeraceae</taxon>
        <taxon>Tautonia</taxon>
    </lineage>
</organism>
<evidence type="ECO:0000256" key="6">
    <source>
        <dbReference type="ARBA" id="ARBA00023136"/>
    </source>
</evidence>
<name>A0A432MJM5_9BACT</name>
<feature type="transmembrane region" description="Helical" evidence="8">
    <location>
        <begin position="338"/>
        <end position="354"/>
    </location>
</feature>
<keyword evidence="7 8" id="KW-0924">Ammonia transport</keyword>
<evidence type="ECO:0000313" key="12">
    <source>
        <dbReference type="Proteomes" id="UP000280296"/>
    </source>
</evidence>
<protein>
    <recommendedName>
        <fullName evidence="8">Ammonium transporter</fullName>
    </recommendedName>
</protein>
<keyword evidence="12" id="KW-1185">Reference proteome</keyword>
<gene>
    <name evidence="11" type="ORF">TsocGM_12265</name>
</gene>
<dbReference type="Proteomes" id="UP000280296">
    <property type="component" value="Unassembled WGS sequence"/>
</dbReference>
<feature type="transmembrane region" description="Helical" evidence="8">
    <location>
        <begin position="405"/>
        <end position="428"/>
    </location>
</feature>
<keyword evidence="9" id="KW-0732">Signal</keyword>
<keyword evidence="6 8" id="KW-0472">Membrane</keyword>
<feature type="transmembrane region" description="Helical" evidence="8">
    <location>
        <begin position="312"/>
        <end position="332"/>
    </location>
</feature>
<feature type="transmembrane region" description="Helical" evidence="8">
    <location>
        <begin position="279"/>
        <end position="300"/>
    </location>
</feature>
<feature type="transmembrane region" description="Helical" evidence="8">
    <location>
        <begin position="48"/>
        <end position="67"/>
    </location>
</feature>
<dbReference type="PANTHER" id="PTHR11730:SF89">
    <property type="entry name" value="AMMONIUM TRANSPORTER SLL0108-RELATED"/>
    <property type="match status" value="1"/>
</dbReference>
<evidence type="ECO:0000256" key="8">
    <source>
        <dbReference type="RuleBase" id="RU362002"/>
    </source>
</evidence>
<feature type="chain" id="PRO_5019338063" description="Ammonium transporter" evidence="9">
    <location>
        <begin position="30"/>
        <end position="500"/>
    </location>
</feature>
<feature type="transmembrane region" description="Helical" evidence="8">
    <location>
        <begin position="208"/>
        <end position="229"/>
    </location>
</feature>
<feature type="transmembrane region" description="Helical" evidence="8">
    <location>
        <begin position="148"/>
        <end position="168"/>
    </location>
</feature>
<dbReference type="Gene3D" id="1.10.3430.10">
    <property type="entry name" value="Ammonium transporter AmtB like domains"/>
    <property type="match status" value="1"/>
</dbReference>
<evidence type="ECO:0000313" key="11">
    <source>
        <dbReference type="EMBL" id="RUL87449.1"/>
    </source>
</evidence>
<dbReference type="InterPro" id="IPR001905">
    <property type="entry name" value="Ammonium_transpt"/>
</dbReference>
<feature type="transmembrane region" description="Helical" evidence="8">
    <location>
        <begin position="88"/>
        <end position="105"/>
    </location>
</feature>
<feature type="transmembrane region" description="Helical" evidence="8">
    <location>
        <begin position="175"/>
        <end position="196"/>
    </location>
</feature>
<feature type="transmembrane region" description="Helical" evidence="8">
    <location>
        <begin position="250"/>
        <end position="267"/>
    </location>
</feature>
<keyword evidence="3 8" id="KW-0813">Transport</keyword>
<evidence type="ECO:0000256" key="7">
    <source>
        <dbReference type="ARBA" id="ARBA00023177"/>
    </source>
</evidence>
<dbReference type="GO" id="GO:0005886">
    <property type="term" value="C:plasma membrane"/>
    <property type="evidence" value="ECO:0007669"/>
    <property type="project" value="UniProtKB-SubCell"/>
</dbReference>
<dbReference type="SUPFAM" id="SSF111352">
    <property type="entry name" value="Ammonium transporter"/>
    <property type="match status" value="1"/>
</dbReference>
<proteinExistence type="inferred from homology"/>